<evidence type="ECO:0000313" key="4">
    <source>
        <dbReference type="Proteomes" id="UP000178344"/>
    </source>
</evidence>
<keyword evidence="2" id="KW-0732">Signal</keyword>
<name>A0A1F6CE39_9BACT</name>
<organism evidence="3 4">
    <name type="scientific">Candidatus Kaiserbacteria bacterium RIFCSPHIGHO2_01_FULL_49_13</name>
    <dbReference type="NCBI Taxonomy" id="1798477"/>
    <lineage>
        <taxon>Bacteria</taxon>
        <taxon>Candidatus Kaiseribacteriota</taxon>
    </lineage>
</organism>
<keyword evidence="1" id="KW-0812">Transmembrane</keyword>
<keyword evidence="1" id="KW-1133">Transmembrane helix</keyword>
<comment type="caution">
    <text evidence="3">The sequence shown here is derived from an EMBL/GenBank/DDBJ whole genome shotgun (WGS) entry which is preliminary data.</text>
</comment>
<feature type="transmembrane region" description="Helical" evidence="1">
    <location>
        <begin position="37"/>
        <end position="61"/>
    </location>
</feature>
<dbReference type="Pfam" id="PF18895">
    <property type="entry name" value="T4SS_pilin"/>
    <property type="match status" value="1"/>
</dbReference>
<accession>A0A1F6CE39</accession>
<proteinExistence type="predicted"/>
<reference evidence="3 4" key="1">
    <citation type="journal article" date="2016" name="Nat. Commun.">
        <title>Thousands of microbial genomes shed light on interconnected biogeochemical processes in an aquifer system.</title>
        <authorList>
            <person name="Anantharaman K."/>
            <person name="Brown C.T."/>
            <person name="Hug L.A."/>
            <person name="Sharon I."/>
            <person name="Castelle C.J."/>
            <person name="Probst A.J."/>
            <person name="Thomas B.C."/>
            <person name="Singh A."/>
            <person name="Wilkins M.J."/>
            <person name="Karaoz U."/>
            <person name="Brodie E.L."/>
            <person name="Williams K.H."/>
            <person name="Hubbard S.S."/>
            <person name="Banfield J.F."/>
        </authorList>
    </citation>
    <scope>NUCLEOTIDE SEQUENCE [LARGE SCALE GENOMIC DNA]</scope>
</reference>
<dbReference type="EMBL" id="MFKQ01000017">
    <property type="protein sequence ID" value="OGG47267.1"/>
    <property type="molecule type" value="Genomic_DNA"/>
</dbReference>
<keyword evidence="1" id="KW-0472">Membrane</keyword>
<dbReference type="InterPro" id="IPR043993">
    <property type="entry name" value="T4SS_pilin"/>
</dbReference>
<dbReference type="AlphaFoldDB" id="A0A1F6CE39"/>
<evidence type="ECO:0000256" key="2">
    <source>
        <dbReference type="SAM" id="SignalP"/>
    </source>
</evidence>
<dbReference type="Proteomes" id="UP000178344">
    <property type="component" value="Unassembled WGS sequence"/>
</dbReference>
<evidence type="ECO:0000256" key="1">
    <source>
        <dbReference type="SAM" id="Phobius"/>
    </source>
</evidence>
<sequence>MRHIKKIIAAVLALTPSFAFAAGLDNVLLTIQRLLNLATPIVVALALLYFFWGLANYILSTGDEEKREQGRNIMIWGVIALFVMVAVWGLVQILAQTFNVQLGGSIPLPVTPIR</sequence>
<protein>
    <recommendedName>
        <fullName evidence="5">DUF4190 domain-containing protein</fullName>
    </recommendedName>
</protein>
<feature type="signal peptide" evidence="2">
    <location>
        <begin position="1"/>
        <end position="21"/>
    </location>
</feature>
<feature type="chain" id="PRO_5009523373" description="DUF4190 domain-containing protein" evidence="2">
    <location>
        <begin position="22"/>
        <end position="114"/>
    </location>
</feature>
<evidence type="ECO:0000313" key="3">
    <source>
        <dbReference type="EMBL" id="OGG47267.1"/>
    </source>
</evidence>
<feature type="transmembrane region" description="Helical" evidence="1">
    <location>
        <begin position="73"/>
        <end position="95"/>
    </location>
</feature>
<evidence type="ECO:0008006" key="5">
    <source>
        <dbReference type="Google" id="ProtNLM"/>
    </source>
</evidence>
<gene>
    <name evidence="3" type="ORF">A2671_01870</name>
</gene>